<dbReference type="Proteomes" id="UP000287171">
    <property type="component" value="Unassembled WGS sequence"/>
</dbReference>
<dbReference type="EMBL" id="BIFT01000001">
    <property type="protein sequence ID" value="GCE26457.1"/>
    <property type="molecule type" value="Genomic_DNA"/>
</dbReference>
<proteinExistence type="predicted"/>
<name>A0A402B536_9CHLR</name>
<evidence type="ECO:0000313" key="1">
    <source>
        <dbReference type="EMBL" id="GCE26457.1"/>
    </source>
</evidence>
<gene>
    <name evidence="1" type="ORF">KDA_19410</name>
</gene>
<keyword evidence="2" id="KW-1185">Reference proteome</keyword>
<dbReference type="AlphaFoldDB" id="A0A402B536"/>
<organism evidence="1 2">
    <name type="scientific">Dictyobacter alpinus</name>
    <dbReference type="NCBI Taxonomy" id="2014873"/>
    <lineage>
        <taxon>Bacteria</taxon>
        <taxon>Bacillati</taxon>
        <taxon>Chloroflexota</taxon>
        <taxon>Ktedonobacteria</taxon>
        <taxon>Ktedonobacterales</taxon>
        <taxon>Dictyobacteraceae</taxon>
        <taxon>Dictyobacter</taxon>
    </lineage>
</organism>
<protein>
    <submittedName>
        <fullName evidence="1">Uncharacterized protein</fullName>
    </submittedName>
</protein>
<reference evidence="2" key="1">
    <citation type="submission" date="2018-12" db="EMBL/GenBank/DDBJ databases">
        <title>Tengunoibacter tsumagoiensis gen. nov., sp. nov., Dictyobacter kobayashii sp. nov., D. alpinus sp. nov., and D. joshuensis sp. nov. and description of Dictyobacteraceae fam. nov. within the order Ktedonobacterales isolated from Tengu-no-mugimeshi.</title>
        <authorList>
            <person name="Wang C.M."/>
            <person name="Zheng Y."/>
            <person name="Sakai Y."/>
            <person name="Toyoda A."/>
            <person name="Minakuchi Y."/>
            <person name="Abe K."/>
            <person name="Yokota A."/>
            <person name="Yabe S."/>
        </authorList>
    </citation>
    <scope>NUCLEOTIDE SEQUENCE [LARGE SCALE GENOMIC DNA]</scope>
    <source>
        <strain evidence="2">Uno16</strain>
    </source>
</reference>
<evidence type="ECO:0000313" key="2">
    <source>
        <dbReference type="Proteomes" id="UP000287171"/>
    </source>
</evidence>
<accession>A0A402B536</accession>
<comment type="caution">
    <text evidence="1">The sequence shown here is derived from an EMBL/GenBank/DDBJ whole genome shotgun (WGS) entry which is preliminary data.</text>
</comment>
<sequence>MYVCAVRAAAAALTAHTYIKAYEATCKFIKTKLILLCSNRGAGLPLDWNTAKLSERRRRENYGIAINII</sequence>